<dbReference type="InterPro" id="IPR037069">
    <property type="entry name" value="AcylCoA_DH/ox_N_sf"/>
</dbReference>
<comment type="cofactor">
    <cofactor evidence="1">
        <name>FAD</name>
        <dbReference type="ChEBI" id="CHEBI:57692"/>
    </cofactor>
</comment>
<dbReference type="InterPro" id="IPR009100">
    <property type="entry name" value="AcylCoA_DH/oxidase_NM_dom_sf"/>
</dbReference>
<dbReference type="Gene3D" id="2.40.110.10">
    <property type="entry name" value="Butyryl-CoA Dehydrogenase, subunit A, domain 2"/>
    <property type="match status" value="1"/>
</dbReference>
<keyword evidence="4" id="KW-0274">FAD</keyword>
<dbReference type="PANTHER" id="PTHR42803:SF1">
    <property type="entry name" value="BROAD-SPECIFICITY LINEAR ACYL-COA DEHYDROGENASE FADE5"/>
    <property type="match status" value="1"/>
</dbReference>
<sequence length="249" mass="26982">YLIHLAASEMWNSACASLAICPLLTAGGIDALSAHASDQLKEKYLPSLVTGKWTATMNLTEPHAGSDLSTLKTRAEAEADYFRIRGQKIFITWGEHDMAENILHLVLAPLVDAPAGNRGLSLFLVPKFLVNEDGALAERNDLRVIATEDKLGIHASPTCVMSFGENKGAIGYLIGETGDGLACMFTLMNHARLEVGLQGLALSERAYQDALAYARERIQGRNVTTGQPASIIEHADVQRMLMTMKSLTD</sequence>
<name>A0A383ATY3_9ZZZZ</name>
<dbReference type="Pfam" id="PF02770">
    <property type="entry name" value="Acyl-CoA_dh_M"/>
    <property type="match status" value="1"/>
</dbReference>
<dbReference type="Pfam" id="PF00441">
    <property type="entry name" value="Acyl-CoA_dh_1"/>
    <property type="match status" value="1"/>
</dbReference>
<evidence type="ECO:0000256" key="4">
    <source>
        <dbReference type="ARBA" id="ARBA00022827"/>
    </source>
</evidence>
<dbReference type="InterPro" id="IPR052166">
    <property type="entry name" value="Diverse_Acyl-CoA_DH"/>
</dbReference>
<evidence type="ECO:0000259" key="6">
    <source>
        <dbReference type="Pfam" id="PF02770"/>
    </source>
</evidence>
<evidence type="ECO:0000256" key="3">
    <source>
        <dbReference type="ARBA" id="ARBA00022630"/>
    </source>
</evidence>
<dbReference type="InterPro" id="IPR006091">
    <property type="entry name" value="Acyl-CoA_Oxase/DH_mid-dom"/>
</dbReference>
<dbReference type="SUPFAM" id="SSF56645">
    <property type="entry name" value="Acyl-CoA dehydrogenase NM domain-like"/>
    <property type="match status" value="1"/>
</dbReference>
<organism evidence="7">
    <name type="scientific">marine metagenome</name>
    <dbReference type="NCBI Taxonomy" id="408172"/>
    <lineage>
        <taxon>unclassified sequences</taxon>
        <taxon>metagenomes</taxon>
        <taxon>ecological metagenomes</taxon>
    </lineage>
</organism>
<evidence type="ECO:0000256" key="2">
    <source>
        <dbReference type="ARBA" id="ARBA00009347"/>
    </source>
</evidence>
<feature type="non-terminal residue" evidence="7">
    <location>
        <position position="249"/>
    </location>
</feature>
<proteinExistence type="inferred from homology"/>
<dbReference type="PANTHER" id="PTHR42803">
    <property type="entry name" value="ACYL-COA DEHYDROGENASE"/>
    <property type="match status" value="1"/>
</dbReference>
<feature type="domain" description="Acyl-CoA oxidase/dehydrogenase middle" evidence="6">
    <location>
        <begin position="57"/>
        <end position="163"/>
    </location>
</feature>
<dbReference type="InterPro" id="IPR046373">
    <property type="entry name" value="Acyl-CoA_Oxase/DH_mid-dom_sf"/>
</dbReference>
<evidence type="ECO:0000259" key="5">
    <source>
        <dbReference type="Pfam" id="PF00441"/>
    </source>
</evidence>
<feature type="non-terminal residue" evidence="7">
    <location>
        <position position="1"/>
    </location>
</feature>
<dbReference type="SUPFAM" id="SSF47203">
    <property type="entry name" value="Acyl-CoA dehydrogenase C-terminal domain-like"/>
    <property type="match status" value="1"/>
</dbReference>
<evidence type="ECO:0000256" key="1">
    <source>
        <dbReference type="ARBA" id="ARBA00001974"/>
    </source>
</evidence>
<dbReference type="Gene3D" id="1.20.140.10">
    <property type="entry name" value="Butyryl-CoA Dehydrogenase, subunit A, domain 3"/>
    <property type="match status" value="1"/>
</dbReference>
<dbReference type="InterPro" id="IPR009075">
    <property type="entry name" value="AcylCo_DH/oxidase_C"/>
</dbReference>
<dbReference type="GO" id="GO:0050660">
    <property type="term" value="F:flavin adenine dinucleotide binding"/>
    <property type="evidence" value="ECO:0007669"/>
    <property type="project" value="InterPro"/>
</dbReference>
<dbReference type="AlphaFoldDB" id="A0A383ATY3"/>
<gene>
    <name evidence="7" type="ORF">METZ01_LOCUS463834</name>
</gene>
<accession>A0A383ATY3</accession>
<evidence type="ECO:0000313" key="7">
    <source>
        <dbReference type="EMBL" id="SVE10980.1"/>
    </source>
</evidence>
<dbReference type="Gene3D" id="1.10.540.10">
    <property type="entry name" value="Acyl-CoA dehydrogenase/oxidase, N-terminal domain"/>
    <property type="match status" value="1"/>
</dbReference>
<comment type="similarity">
    <text evidence="2">Belongs to the acyl-CoA dehydrogenase family.</text>
</comment>
<dbReference type="GO" id="GO:0016627">
    <property type="term" value="F:oxidoreductase activity, acting on the CH-CH group of donors"/>
    <property type="evidence" value="ECO:0007669"/>
    <property type="project" value="InterPro"/>
</dbReference>
<dbReference type="InterPro" id="IPR036250">
    <property type="entry name" value="AcylCo_DH-like_C"/>
</dbReference>
<feature type="domain" description="Acyl-CoA dehydrogenase/oxidase C-terminal" evidence="5">
    <location>
        <begin position="178"/>
        <end position="244"/>
    </location>
</feature>
<protein>
    <submittedName>
        <fullName evidence="7">Uncharacterized protein</fullName>
    </submittedName>
</protein>
<keyword evidence="3" id="KW-0285">Flavoprotein</keyword>
<dbReference type="EMBL" id="UINC01194744">
    <property type="protein sequence ID" value="SVE10980.1"/>
    <property type="molecule type" value="Genomic_DNA"/>
</dbReference>
<reference evidence="7" key="1">
    <citation type="submission" date="2018-05" db="EMBL/GenBank/DDBJ databases">
        <authorList>
            <person name="Lanie J.A."/>
            <person name="Ng W.-L."/>
            <person name="Kazmierczak K.M."/>
            <person name="Andrzejewski T.M."/>
            <person name="Davidsen T.M."/>
            <person name="Wayne K.J."/>
            <person name="Tettelin H."/>
            <person name="Glass J.I."/>
            <person name="Rusch D."/>
            <person name="Podicherti R."/>
            <person name="Tsui H.-C.T."/>
            <person name="Winkler M.E."/>
        </authorList>
    </citation>
    <scope>NUCLEOTIDE SEQUENCE</scope>
</reference>